<name>A0A133V663_9EURY</name>
<dbReference type="Proteomes" id="UP000070400">
    <property type="component" value="Unassembled WGS sequence"/>
</dbReference>
<comment type="caution">
    <text evidence="1">The sequence shown here is derived from an EMBL/GenBank/DDBJ whole genome shotgun (WGS) entry which is preliminary data.</text>
</comment>
<protein>
    <submittedName>
        <fullName evidence="1">Uncharacterized protein</fullName>
    </submittedName>
</protein>
<organism evidence="1 2">
    <name type="scientific">candidate division MSBL1 archaeon SCGC-AAA261D19</name>
    <dbReference type="NCBI Taxonomy" id="1698273"/>
    <lineage>
        <taxon>Archaea</taxon>
        <taxon>Methanobacteriati</taxon>
        <taxon>Methanobacteriota</taxon>
        <taxon>candidate division MSBL1</taxon>
    </lineage>
</organism>
<sequence length="79" mass="9234">MSELKIEENKFYILTKNNGESETTLHNDLDSPIDKIREYLDGGTEPDELELLSVEMEEKQFTIKTYPWSKIASRLVRRG</sequence>
<dbReference type="AlphaFoldDB" id="A0A133V663"/>
<evidence type="ECO:0000313" key="1">
    <source>
        <dbReference type="EMBL" id="KXB01930.1"/>
    </source>
</evidence>
<dbReference type="EMBL" id="LHXX01000033">
    <property type="protein sequence ID" value="KXB01930.1"/>
    <property type="molecule type" value="Genomic_DNA"/>
</dbReference>
<accession>A0A133V663</accession>
<evidence type="ECO:0000313" key="2">
    <source>
        <dbReference type="Proteomes" id="UP000070400"/>
    </source>
</evidence>
<reference evidence="1 2" key="1">
    <citation type="journal article" date="2016" name="Sci. Rep.">
        <title>Metabolic traits of an uncultured archaeal lineage -MSBL1- from brine pools of the Red Sea.</title>
        <authorList>
            <person name="Mwirichia R."/>
            <person name="Alam I."/>
            <person name="Rashid M."/>
            <person name="Vinu M."/>
            <person name="Ba-Alawi W."/>
            <person name="Anthony Kamau A."/>
            <person name="Kamanda Ngugi D."/>
            <person name="Goker M."/>
            <person name="Klenk H.P."/>
            <person name="Bajic V."/>
            <person name="Stingl U."/>
        </authorList>
    </citation>
    <scope>NUCLEOTIDE SEQUENCE [LARGE SCALE GENOMIC DNA]</scope>
    <source>
        <strain evidence="1">SCGC-AAA261D19</strain>
    </source>
</reference>
<keyword evidence="2" id="KW-1185">Reference proteome</keyword>
<gene>
    <name evidence="1" type="ORF">AKJ43_02850</name>
</gene>
<proteinExistence type="predicted"/>